<evidence type="ECO:0000259" key="7">
    <source>
        <dbReference type="PROSITE" id="PS50110"/>
    </source>
</evidence>
<evidence type="ECO:0000256" key="3">
    <source>
        <dbReference type="ARBA" id="ARBA00023015"/>
    </source>
</evidence>
<feature type="domain" description="Response regulatory" evidence="7">
    <location>
        <begin position="3"/>
        <end position="119"/>
    </location>
</feature>
<dbReference type="Pfam" id="PF00072">
    <property type="entry name" value="Response_reg"/>
    <property type="match status" value="1"/>
</dbReference>
<dbReference type="GO" id="GO:0032993">
    <property type="term" value="C:protein-DNA complex"/>
    <property type="evidence" value="ECO:0007669"/>
    <property type="project" value="TreeGrafter"/>
</dbReference>
<gene>
    <name evidence="8" type="ORF">AFR_02635</name>
</gene>
<feature type="modified residue" description="4-aspartylphosphate" evidence="6">
    <location>
        <position position="52"/>
    </location>
</feature>
<keyword evidence="9" id="KW-1185">Reference proteome</keyword>
<keyword evidence="5" id="KW-0804">Transcription</keyword>
<dbReference type="Proteomes" id="UP000017746">
    <property type="component" value="Chromosome"/>
</dbReference>
<dbReference type="AlphaFoldDB" id="U5VT39"/>
<dbReference type="OrthoDB" id="3197131at2"/>
<dbReference type="SMART" id="SM00448">
    <property type="entry name" value="REC"/>
    <property type="match status" value="1"/>
</dbReference>
<keyword evidence="4" id="KW-0238">DNA-binding</keyword>
<dbReference type="GO" id="GO:0000156">
    <property type="term" value="F:phosphorelay response regulator activity"/>
    <property type="evidence" value="ECO:0007669"/>
    <property type="project" value="TreeGrafter"/>
</dbReference>
<evidence type="ECO:0000256" key="1">
    <source>
        <dbReference type="ARBA" id="ARBA00022553"/>
    </source>
</evidence>
<dbReference type="PANTHER" id="PTHR48111:SF1">
    <property type="entry name" value="TWO-COMPONENT RESPONSE REGULATOR ORR33"/>
    <property type="match status" value="1"/>
</dbReference>
<name>U5VT39_9ACTN</name>
<evidence type="ECO:0000256" key="2">
    <source>
        <dbReference type="ARBA" id="ARBA00023012"/>
    </source>
</evidence>
<dbReference type="GO" id="GO:0006355">
    <property type="term" value="P:regulation of DNA-templated transcription"/>
    <property type="evidence" value="ECO:0007669"/>
    <property type="project" value="TreeGrafter"/>
</dbReference>
<accession>U5VT39</accession>
<evidence type="ECO:0000313" key="8">
    <source>
        <dbReference type="EMBL" id="AGZ38816.1"/>
    </source>
</evidence>
<dbReference type="InterPro" id="IPR039420">
    <property type="entry name" value="WalR-like"/>
</dbReference>
<dbReference type="PROSITE" id="PS50110">
    <property type="entry name" value="RESPONSE_REGULATORY"/>
    <property type="match status" value="1"/>
</dbReference>
<dbReference type="PATRIC" id="fig|1246995.3.peg.530"/>
<dbReference type="STRING" id="1246995.AFR_02635"/>
<keyword evidence="2" id="KW-0902">Two-component regulatory system</keyword>
<dbReference type="InterPro" id="IPR001789">
    <property type="entry name" value="Sig_transdc_resp-reg_receiver"/>
</dbReference>
<proteinExistence type="predicted"/>
<evidence type="ECO:0000256" key="4">
    <source>
        <dbReference type="ARBA" id="ARBA00023125"/>
    </source>
</evidence>
<evidence type="ECO:0000256" key="5">
    <source>
        <dbReference type="ARBA" id="ARBA00023163"/>
    </source>
</evidence>
<dbReference type="GO" id="GO:0005829">
    <property type="term" value="C:cytosol"/>
    <property type="evidence" value="ECO:0007669"/>
    <property type="project" value="TreeGrafter"/>
</dbReference>
<dbReference type="Gene3D" id="3.40.50.2300">
    <property type="match status" value="1"/>
</dbReference>
<dbReference type="RefSeq" id="WP_023357759.1">
    <property type="nucleotide sequence ID" value="NC_022657.1"/>
</dbReference>
<sequence>MPTVLIADDDADHRELITLALAKLGHRSVEAADGETALRLADAGGIDAVLLDVRMPGLSGIELCRRLRSEPATAHLPIMMISADVNGHRILAGMDAGADDYLTKPYHRSELFTRLETLLGRKRTPVNKPATAASAALLAARGGMARPVPAAQPLRRTA</sequence>
<dbReference type="eggNOG" id="COG0745">
    <property type="taxonomic scope" value="Bacteria"/>
</dbReference>
<evidence type="ECO:0000256" key="6">
    <source>
        <dbReference type="PROSITE-ProRule" id="PRU00169"/>
    </source>
</evidence>
<dbReference type="PANTHER" id="PTHR48111">
    <property type="entry name" value="REGULATOR OF RPOS"/>
    <property type="match status" value="1"/>
</dbReference>
<dbReference type="HOGENOM" id="CLU_000445_69_9_11"/>
<dbReference type="GO" id="GO:0000976">
    <property type="term" value="F:transcription cis-regulatory region binding"/>
    <property type="evidence" value="ECO:0007669"/>
    <property type="project" value="TreeGrafter"/>
</dbReference>
<dbReference type="EMBL" id="CP006272">
    <property type="protein sequence ID" value="AGZ38816.1"/>
    <property type="molecule type" value="Genomic_DNA"/>
</dbReference>
<keyword evidence="1 6" id="KW-0597">Phosphoprotein</keyword>
<dbReference type="KEGG" id="afs:AFR_02635"/>
<organism evidence="8 9">
    <name type="scientific">Actinoplanes friuliensis DSM 7358</name>
    <dbReference type="NCBI Taxonomy" id="1246995"/>
    <lineage>
        <taxon>Bacteria</taxon>
        <taxon>Bacillati</taxon>
        <taxon>Actinomycetota</taxon>
        <taxon>Actinomycetes</taxon>
        <taxon>Micromonosporales</taxon>
        <taxon>Micromonosporaceae</taxon>
        <taxon>Actinoplanes</taxon>
    </lineage>
</organism>
<dbReference type="SUPFAM" id="SSF52172">
    <property type="entry name" value="CheY-like"/>
    <property type="match status" value="1"/>
</dbReference>
<dbReference type="InterPro" id="IPR011006">
    <property type="entry name" value="CheY-like_superfamily"/>
</dbReference>
<reference evidence="8 9" key="1">
    <citation type="journal article" date="2014" name="J. Biotechnol.">
        <title>Complete genome sequence of the actinobacterium Actinoplanes friuliensis HAG 010964, producer of the lipopeptide antibiotic friulimycin.</title>
        <authorList>
            <person name="Ruckert C."/>
            <person name="Szczepanowski R."/>
            <person name="Albersmeier A."/>
            <person name="Goesmann A."/>
            <person name="Fischer N."/>
            <person name="Steinkamper A."/>
            <person name="Puhler A."/>
            <person name="Biener R."/>
            <person name="Schwartz D."/>
            <person name="Kalinowski J."/>
        </authorList>
    </citation>
    <scope>NUCLEOTIDE SEQUENCE [LARGE SCALE GENOMIC DNA]</scope>
    <source>
        <strain evidence="8 9">DSM 7358</strain>
    </source>
</reference>
<keyword evidence="3" id="KW-0805">Transcription regulation</keyword>
<evidence type="ECO:0000313" key="9">
    <source>
        <dbReference type="Proteomes" id="UP000017746"/>
    </source>
</evidence>
<protein>
    <submittedName>
        <fullName evidence="8">Response regulator mprA</fullName>
    </submittedName>
</protein>